<reference evidence="8" key="1">
    <citation type="submission" date="2020-11" db="EMBL/GenBank/DDBJ databases">
        <authorList>
            <consortium name="DOE Joint Genome Institute"/>
            <person name="Ahrendt S."/>
            <person name="Riley R."/>
            <person name="Andreopoulos W."/>
            <person name="Labutti K."/>
            <person name="Pangilinan J."/>
            <person name="Ruiz-Duenas F.J."/>
            <person name="Barrasa J.M."/>
            <person name="Sanchez-Garcia M."/>
            <person name="Camarero S."/>
            <person name="Miyauchi S."/>
            <person name="Serrano A."/>
            <person name="Linde D."/>
            <person name="Babiker R."/>
            <person name="Drula E."/>
            <person name="Ayuso-Fernandez I."/>
            <person name="Pacheco R."/>
            <person name="Padilla G."/>
            <person name="Ferreira P."/>
            <person name="Barriuso J."/>
            <person name="Kellner H."/>
            <person name="Castanera R."/>
            <person name="Alfaro M."/>
            <person name="Ramirez L."/>
            <person name="Pisabarro A.G."/>
            <person name="Kuo A."/>
            <person name="Tritt A."/>
            <person name="Lipzen A."/>
            <person name="He G."/>
            <person name="Yan M."/>
            <person name="Ng V."/>
            <person name="Cullen D."/>
            <person name="Martin F."/>
            <person name="Rosso M.-N."/>
            <person name="Henrissat B."/>
            <person name="Hibbett D."/>
            <person name="Martinez A.T."/>
            <person name="Grigoriev I.V."/>
        </authorList>
    </citation>
    <scope>NUCLEOTIDE SEQUENCE</scope>
    <source>
        <strain evidence="8">ATCC 90797</strain>
    </source>
</reference>
<dbReference type="AlphaFoldDB" id="A0A9P5ZVI1"/>
<keyword evidence="2" id="KW-0813">Transport</keyword>
<gene>
    <name evidence="8" type="ORF">BDN71DRAFT_1590288</name>
</gene>
<keyword evidence="9" id="KW-1185">Reference proteome</keyword>
<proteinExistence type="predicted"/>
<accession>A0A9P5ZVI1</accession>
<keyword evidence="3 7" id="KW-0812">Transmembrane</keyword>
<evidence type="ECO:0000256" key="6">
    <source>
        <dbReference type="SAM" id="MobiDB-lite"/>
    </source>
</evidence>
<dbReference type="OrthoDB" id="2985014at2759"/>
<evidence type="ECO:0000313" key="8">
    <source>
        <dbReference type="EMBL" id="KAF9494645.1"/>
    </source>
</evidence>
<name>A0A9P5ZVI1_PLEER</name>
<evidence type="ECO:0000256" key="5">
    <source>
        <dbReference type="ARBA" id="ARBA00023136"/>
    </source>
</evidence>
<feature type="region of interest" description="Disordered" evidence="6">
    <location>
        <begin position="1"/>
        <end position="20"/>
    </location>
</feature>
<dbReference type="EMBL" id="MU154570">
    <property type="protein sequence ID" value="KAF9494645.1"/>
    <property type="molecule type" value="Genomic_DNA"/>
</dbReference>
<evidence type="ECO:0000256" key="3">
    <source>
        <dbReference type="ARBA" id="ARBA00022692"/>
    </source>
</evidence>
<feature type="transmembrane region" description="Helical" evidence="7">
    <location>
        <begin position="180"/>
        <end position="201"/>
    </location>
</feature>
<evidence type="ECO:0000256" key="2">
    <source>
        <dbReference type="ARBA" id="ARBA00022448"/>
    </source>
</evidence>
<organism evidence="8 9">
    <name type="scientific">Pleurotus eryngii</name>
    <name type="common">Boletus of the steppes</name>
    <dbReference type="NCBI Taxonomy" id="5323"/>
    <lineage>
        <taxon>Eukaryota</taxon>
        <taxon>Fungi</taxon>
        <taxon>Dikarya</taxon>
        <taxon>Basidiomycota</taxon>
        <taxon>Agaricomycotina</taxon>
        <taxon>Agaricomycetes</taxon>
        <taxon>Agaricomycetidae</taxon>
        <taxon>Agaricales</taxon>
        <taxon>Pleurotineae</taxon>
        <taxon>Pleurotaceae</taxon>
        <taxon>Pleurotus</taxon>
    </lineage>
</organism>
<feature type="transmembrane region" description="Helical" evidence="7">
    <location>
        <begin position="374"/>
        <end position="395"/>
    </location>
</feature>
<feature type="transmembrane region" description="Helical" evidence="7">
    <location>
        <begin position="149"/>
        <end position="168"/>
    </location>
</feature>
<sequence length="443" mass="48910">MSDLAHQDKEAANDPSVVTHASSTHSVHDLALERRVWRKLDLYVLPVVVVDRTNIGNARIAGLQEYLRMTDTQYSITLTMTYVPYIVGELPSNLLLRSKSHAARKAYARGVVTALQGLPKKTSGLLAARFSLGYLRVIAFFIAKSLATQSLTGAVGGVVPGLVLYLSFFYPRHKMKVRTAVFFSLASLSGAFCGILAFGIIKIEESPTQARPGWAWVFILEGLFTVLLGIATFFFLPCFPKATSFFTPEERDYVAFVLLQVVMLEVIFFFLGVILIGLALFTSSIIVGLGYTSSTAQLMSVPPFVVAFVVQVPRFGLHSILYPLRDWLRYVPRYSWGPSVQYCSLFFSISGGYAAIPAFSTWSSNNNTPHTRRASAIAINFVCFNAGGILVTWLLRSHSDMASRIAFGGSTIPQRDNRALGVLCRDGSIRRRNLSVFREAESP</sequence>
<feature type="transmembrane region" description="Helical" evidence="7">
    <location>
        <begin position="257"/>
        <end position="281"/>
    </location>
</feature>
<evidence type="ECO:0000256" key="4">
    <source>
        <dbReference type="ARBA" id="ARBA00022989"/>
    </source>
</evidence>
<evidence type="ECO:0000256" key="1">
    <source>
        <dbReference type="ARBA" id="ARBA00004141"/>
    </source>
</evidence>
<feature type="transmembrane region" description="Helical" evidence="7">
    <location>
        <begin position="342"/>
        <end position="362"/>
    </location>
</feature>
<protein>
    <submittedName>
        <fullName evidence="8">MFS general substrate transporter</fullName>
    </submittedName>
</protein>
<dbReference type="Gene3D" id="1.20.1250.20">
    <property type="entry name" value="MFS general substrate transporter like domains"/>
    <property type="match status" value="1"/>
</dbReference>
<dbReference type="PANTHER" id="PTHR43791:SF85">
    <property type="entry name" value="TRANSPORTER, PUTATIVE (AFU_ORTHOLOGUE AFUA_6G00710)-RELATED"/>
    <property type="match status" value="1"/>
</dbReference>
<feature type="compositionally biased region" description="Basic and acidic residues" evidence="6">
    <location>
        <begin position="1"/>
        <end position="12"/>
    </location>
</feature>
<keyword evidence="5 7" id="KW-0472">Membrane</keyword>
<comment type="caution">
    <text evidence="8">The sequence shown here is derived from an EMBL/GenBank/DDBJ whole genome shotgun (WGS) entry which is preliminary data.</text>
</comment>
<dbReference type="GO" id="GO:0022857">
    <property type="term" value="F:transmembrane transporter activity"/>
    <property type="evidence" value="ECO:0007669"/>
    <property type="project" value="TreeGrafter"/>
</dbReference>
<feature type="transmembrane region" description="Helical" evidence="7">
    <location>
        <begin position="213"/>
        <end position="236"/>
    </location>
</feature>
<comment type="subcellular location">
    <subcellularLocation>
        <location evidence="1">Membrane</location>
        <topology evidence="1">Multi-pass membrane protein</topology>
    </subcellularLocation>
</comment>
<evidence type="ECO:0000313" key="9">
    <source>
        <dbReference type="Proteomes" id="UP000807025"/>
    </source>
</evidence>
<evidence type="ECO:0000256" key="7">
    <source>
        <dbReference type="SAM" id="Phobius"/>
    </source>
</evidence>
<dbReference type="GO" id="GO:0016020">
    <property type="term" value="C:membrane"/>
    <property type="evidence" value="ECO:0007669"/>
    <property type="project" value="UniProtKB-SubCell"/>
</dbReference>
<dbReference type="PANTHER" id="PTHR43791">
    <property type="entry name" value="PERMEASE-RELATED"/>
    <property type="match status" value="1"/>
</dbReference>
<keyword evidence="4 7" id="KW-1133">Transmembrane helix</keyword>
<dbReference type="InterPro" id="IPR036259">
    <property type="entry name" value="MFS_trans_sf"/>
</dbReference>
<feature type="transmembrane region" description="Helical" evidence="7">
    <location>
        <begin position="301"/>
        <end position="321"/>
    </location>
</feature>
<dbReference type="SUPFAM" id="SSF103473">
    <property type="entry name" value="MFS general substrate transporter"/>
    <property type="match status" value="1"/>
</dbReference>
<dbReference type="Proteomes" id="UP000807025">
    <property type="component" value="Unassembled WGS sequence"/>
</dbReference>